<dbReference type="SUPFAM" id="SSF81324">
    <property type="entry name" value="Voltage-gated potassium channels"/>
    <property type="match status" value="1"/>
</dbReference>
<dbReference type="GO" id="GO:0006813">
    <property type="term" value="P:potassium ion transport"/>
    <property type="evidence" value="ECO:0007669"/>
    <property type="project" value="InterPro"/>
</dbReference>
<dbReference type="EMBL" id="CP063078">
    <property type="protein sequence ID" value="QOQ86866.1"/>
    <property type="molecule type" value="Genomic_DNA"/>
</dbReference>
<sequence length="376" mass="42983">MSFTDKIRKFLGWTKISKPDIDADLEIYSQLRHFRLPFILVVFAMMIGTLGFIFFSNFSVLDAFYQAGMTLTTVGYTEVAYITPSGRMFAVFFMFLGFGIFTFSIGIVIEVLRRGKLIAAIKEKSMIYKVARLKNHFVICYHNAYTIELSKQFRENHIPFVVIDNSENFEEIAAEYKYPYYIKGEPHTESSLLKSHLSSAKGAITLSSNIADNIAIIASVRLYEKELELTRKYFIMTTTDNDSNANKLKKLGADFVLMPSKLTAQRLSAISVRPDMENILDRFLYNKDSPIDMEEISVPEHSWVRFKRIKDTHIRELTTASIVGIRDEFDKFTPMPDGDAVIGTNAKLLIVGTAEGISFARKLINGRYKPRDFNYV</sequence>
<organism evidence="4 5">
    <name type="scientific">Campylobacter corcagiensis</name>
    <dbReference type="NCBI Taxonomy" id="1448857"/>
    <lineage>
        <taxon>Bacteria</taxon>
        <taxon>Pseudomonadati</taxon>
        <taxon>Campylobacterota</taxon>
        <taxon>Epsilonproteobacteria</taxon>
        <taxon>Campylobacterales</taxon>
        <taxon>Campylobacteraceae</taxon>
        <taxon>Campylobacter</taxon>
    </lineage>
</organism>
<feature type="domain" description="RCK C-terminal" evidence="3">
    <location>
        <begin position="281"/>
        <end position="366"/>
    </location>
</feature>
<evidence type="ECO:0000313" key="5">
    <source>
        <dbReference type="Proteomes" id="UP000594749"/>
    </source>
</evidence>
<dbReference type="SUPFAM" id="SSF116726">
    <property type="entry name" value="TrkA C-terminal domain-like"/>
    <property type="match status" value="1"/>
</dbReference>
<evidence type="ECO:0000259" key="3">
    <source>
        <dbReference type="PROSITE" id="PS51202"/>
    </source>
</evidence>
<dbReference type="InterPro" id="IPR036291">
    <property type="entry name" value="NAD(P)-bd_dom_sf"/>
</dbReference>
<feature type="transmembrane region" description="Helical" evidence="2">
    <location>
        <begin position="36"/>
        <end position="55"/>
    </location>
</feature>
<dbReference type="PANTHER" id="PTHR43833:SF9">
    <property type="entry name" value="POTASSIUM CHANNEL PROTEIN YUGO-RELATED"/>
    <property type="match status" value="1"/>
</dbReference>
<comment type="subcellular location">
    <subcellularLocation>
        <location evidence="1">Cell membrane</location>
        <topology evidence="1">Multi-pass membrane protein</topology>
    </subcellularLocation>
</comment>
<dbReference type="PROSITE" id="PS51202">
    <property type="entry name" value="RCK_C"/>
    <property type="match status" value="1"/>
</dbReference>
<name>A0A7M1LG48_9BACT</name>
<dbReference type="Pfam" id="PF02080">
    <property type="entry name" value="TrkA_C"/>
    <property type="match status" value="1"/>
</dbReference>
<evidence type="ECO:0000256" key="1">
    <source>
        <dbReference type="ARBA" id="ARBA00004651"/>
    </source>
</evidence>
<dbReference type="PANTHER" id="PTHR43833">
    <property type="entry name" value="POTASSIUM CHANNEL PROTEIN 2-RELATED-RELATED"/>
    <property type="match status" value="1"/>
</dbReference>
<dbReference type="InterPro" id="IPR036721">
    <property type="entry name" value="RCK_C_sf"/>
</dbReference>
<dbReference type="Proteomes" id="UP000594749">
    <property type="component" value="Chromosome"/>
</dbReference>
<gene>
    <name evidence="4" type="ORF">IMC76_06525</name>
</gene>
<evidence type="ECO:0000256" key="2">
    <source>
        <dbReference type="SAM" id="Phobius"/>
    </source>
</evidence>
<dbReference type="GO" id="GO:0008324">
    <property type="term" value="F:monoatomic cation transmembrane transporter activity"/>
    <property type="evidence" value="ECO:0007669"/>
    <property type="project" value="InterPro"/>
</dbReference>
<feature type="transmembrane region" description="Helical" evidence="2">
    <location>
        <begin position="89"/>
        <end position="112"/>
    </location>
</feature>
<keyword evidence="2" id="KW-0812">Transmembrane</keyword>
<accession>A0A7M1LG48</accession>
<reference evidence="4 5" key="1">
    <citation type="submission" date="2020-10" db="EMBL/GenBank/DDBJ databases">
        <title>Campylobacter and Helicobacter PacBio genomes.</title>
        <authorList>
            <person name="Lane C."/>
        </authorList>
    </citation>
    <scope>NUCLEOTIDE SEQUENCE [LARGE SCALE GENOMIC DNA]</scope>
    <source>
        <strain evidence="4 5">2016D-0077</strain>
    </source>
</reference>
<dbReference type="InterPro" id="IPR003148">
    <property type="entry name" value="RCK_N"/>
</dbReference>
<dbReference type="Pfam" id="PF02254">
    <property type="entry name" value="TrkA_N"/>
    <property type="match status" value="1"/>
</dbReference>
<dbReference type="InterPro" id="IPR006037">
    <property type="entry name" value="RCK_C"/>
</dbReference>
<evidence type="ECO:0000313" key="4">
    <source>
        <dbReference type="EMBL" id="QOQ86866.1"/>
    </source>
</evidence>
<dbReference type="SUPFAM" id="SSF51735">
    <property type="entry name" value="NAD(P)-binding Rossmann-fold domains"/>
    <property type="match status" value="1"/>
</dbReference>
<dbReference type="InterPro" id="IPR050721">
    <property type="entry name" value="Trk_Ktr_HKT_K-transport"/>
</dbReference>
<dbReference type="Gene3D" id="3.40.50.720">
    <property type="entry name" value="NAD(P)-binding Rossmann-like Domain"/>
    <property type="match status" value="1"/>
</dbReference>
<keyword evidence="5" id="KW-1185">Reference proteome</keyword>
<dbReference type="Gene3D" id="1.10.287.70">
    <property type="match status" value="1"/>
</dbReference>
<dbReference type="GO" id="GO:0005886">
    <property type="term" value="C:plasma membrane"/>
    <property type="evidence" value="ECO:0007669"/>
    <property type="project" value="UniProtKB-SubCell"/>
</dbReference>
<keyword evidence="2" id="KW-1133">Transmembrane helix</keyword>
<keyword evidence="2" id="KW-0472">Membrane</keyword>
<dbReference type="RefSeq" id="WP_025803768.1">
    <property type="nucleotide sequence ID" value="NZ_CP053842.1"/>
</dbReference>
<dbReference type="Pfam" id="PF07885">
    <property type="entry name" value="Ion_trans_2"/>
    <property type="match status" value="1"/>
</dbReference>
<dbReference type="Gene3D" id="3.30.70.1450">
    <property type="entry name" value="Regulator of K+ conductance, C-terminal domain"/>
    <property type="match status" value="1"/>
</dbReference>
<dbReference type="AlphaFoldDB" id="A0A7M1LG48"/>
<proteinExistence type="predicted"/>
<dbReference type="InterPro" id="IPR013099">
    <property type="entry name" value="K_chnl_dom"/>
</dbReference>
<protein>
    <submittedName>
        <fullName evidence="4">NAD-binding protein</fullName>
    </submittedName>
</protein>
<dbReference type="OrthoDB" id="9781411at2"/>